<keyword evidence="2" id="KW-1185">Reference proteome</keyword>
<dbReference type="Pfam" id="PF13376">
    <property type="entry name" value="OmdA"/>
    <property type="match status" value="1"/>
</dbReference>
<dbReference type="Gene3D" id="2.40.30.100">
    <property type="entry name" value="AF2212/PG0164-like"/>
    <property type="match status" value="1"/>
</dbReference>
<dbReference type="Pfam" id="PF08922">
    <property type="entry name" value="DUF1905"/>
    <property type="match status" value="1"/>
</dbReference>
<dbReference type="InterPro" id="IPR037079">
    <property type="entry name" value="AF2212/PG0164-like_sf"/>
</dbReference>
<dbReference type="RefSeq" id="WP_192009609.1">
    <property type="nucleotide sequence ID" value="NZ_JACYTQ010000002.1"/>
</dbReference>
<dbReference type="EMBL" id="JACYTQ010000002">
    <property type="protein sequence ID" value="MBD8488757.1"/>
    <property type="molecule type" value="Genomic_DNA"/>
</dbReference>
<evidence type="ECO:0000313" key="2">
    <source>
        <dbReference type="Proteomes" id="UP000647133"/>
    </source>
</evidence>
<dbReference type="SUPFAM" id="SSF141694">
    <property type="entry name" value="AF2212/PG0164-like"/>
    <property type="match status" value="1"/>
</dbReference>
<gene>
    <name evidence="1" type="ORF">IFO69_08375</name>
</gene>
<proteinExistence type="predicted"/>
<dbReference type="Proteomes" id="UP000647133">
    <property type="component" value="Unassembled WGS sequence"/>
</dbReference>
<dbReference type="InterPro" id="IPR015018">
    <property type="entry name" value="DUF1905"/>
</dbReference>
<sequence length="155" mass="17893">MQVKKPLVDKTFLLSKFPGKGGWTYTIIPEIQPGKHTHFGWVTVRGSIDGYPLEHYKLMPFGNGQLFLPVKAAIRKKIKKEAGDQVRVILHLDETPLKIPSELLECFDYEPKVALDNFHRLPESEQKAYIDWIYAAKKEETKANRIAKMMEKLLQ</sequence>
<evidence type="ECO:0000313" key="1">
    <source>
        <dbReference type="EMBL" id="MBD8488757.1"/>
    </source>
</evidence>
<reference evidence="1 2" key="1">
    <citation type="submission" date="2020-09" db="EMBL/GenBank/DDBJ databases">
        <title>Echinicola sp. CAU 1574 isolated from sand of Sido Beach.</title>
        <authorList>
            <person name="Kim W."/>
        </authorList>
    </citation>
    <scope>NUCLEOTIDE SEQUENCE [LARGE SCALE GENOMIC DNA]</scope>
    <source>
        <strain evidence="1 2">CAU 1574</strain>
    </source>
</reference>
<accession>A0ABR9AIU5</accession>
<protein>
    <submittedName>
        <fullName evidence="1">DUF1905 domain-containing protein</fullName>
    </submittedName>
</protein>
<organism evidence="1 2">
    <name type="scientific">Echinicola arenosa</name>
    <dbReference type="NCBI Taxonomy" id="2774144"/>
    <lineage>
        <taxon>Bacteria</taxon>
        <taxon>Pseudomonadati</taxon>
        <taxon>Bacteroidota</taxon>
        <taxon>Cytophagia</taxon>
        <taxon>Cytophagales</taxon>
        <taxon>Cyclobacteriaceae</taxon>
        <taxon>Echinicola</taxon>
    </lineage>
</organism>
<comment type="caution">
    <text evidence="1">The sequence shown here is derived from an EMBL/GenBank/DDBJ whole genome shotgun (WGS) entry which is preliminary data.</text>
</comment>
<name>A0ABR9AIU5_9BACT</name>